<feature type="signal peptide" evidence="1">
    <location>
        <begin position="1"/>
        <end position="18"/>
    </location>
</feature>
<name>A0A0N5ASA6_9BILA</name>
<sequence>MLVSRLLILLLLVGVVNAGWFDDMMVMARENLQNGVAYVKDAVVRKVNDLKQIAEDPETYRKSRDWFNAVSLFKRLNVIKCLAEYHNVYLSVS</sequence>
<organism evidence="2 3">
    <name type="scientific">Syphacia muris</name>
    <dbReference type="NCBI Taxonomy" id="451379"/>
    <lineage>
        <taxon>Eukaryota</taxon>
        <taxon>Metazoa</taxon>
        <taxon>Ecdysozoa</taxon>
        <taxon>Nematoda</taxon>
        <taxon>Chromadorea</taxon>
        <taxon>Rhabditida</taxon>
        <taxon>Spirurina</taxon>
        <taxon>Oxyuridomorpha</taxon>
        <taxon>Oxyuroidea</taxon>
        <taxon>Oxyuridae</taxon>
        <taxon>Syphacia</taxon>
    </lineage>
</organism>
<proteinExistence type="predicted"/>
<dbReference type="WBParaSite" id="SMUV_0000766501-mRNA-1">
    <property type="protein sequence ID" value="SMUV_0000766501-mRNA-1"/>
    <property type="gene ID" value="SMUV_0000766501"/>
</dbReference>
<feature type="chain" id="PRO_5005893486" evidence="1">
    <location>
        <begin position="19"/>
        <end position="93"/>
    </location>
</feature>
<reference evidence="3" key="1">
    <citation type="submission" date="2017-02" db="UniProtKB">
        <authorList>
            <consortium name="WormBaseParasite"/>
        </authorList>
    </citation>
    <scope>IDENTIFICATION</scope>
</reference>
<evidence type="ECO:0000313" key="3">
    <source>
        <dbReference type="WBParaSite" id="SMUV_0000766501-mRNA-1"/>
    </source>
</evidence>
<protein>
    <submittedName>
        <fullName evidence="3">Prolyl 4-hydroxylase alpha-subunit N-terminal domain-containing protein</fullName>
    </submittedName>
</protein>
<evidence type="ECO:0000256" key="1">
    <source>
        <dbReference type="SAM" id="SignalP"/>
    </source>
</evidence>
<dbReference type="AlphaFoldDB" id="A0A0N5ASA6"/>
<keyword evidence="1" id="KW-0732">Signal</keyword>
<keyword evidence="2" id="KW-1185">Reference proteome</keyword>
<dbReference type="Proteomes" id="UP000046393">
    <property type="component" value="Unplaced"/>
</dbReference>
<evidence type="ECO:0000313" key="2">
    <source>
        <dbReference type="Proteomes" id="UP000046393"/>
    </source>
</evidence>
<accession>A0A0N5ASA6</accession>